<protein>
    <submittedName>
        <fullName evidence="1">Uncharacterized protein</fullName>
    </submittedName>
</protein>
<proteinExistence type="predicted"/>
<accession>A0ABS2JCT1</accession>
<comment type="caution">
    <text evidence="1">The sequence shown here is derived from an EMBL/GenBank/DDBJ whole genome shotgun (WGS) entry which is preliminary data.</text>
</comment>
<dbReference type="EMBL" id="JAFEUO010000003">
    <property type="protein sequence ID" value="MBM7083629.1"/>
    <property type="molecule type" value="Genomic_DNA"/>
</dbReference>
<gene>
    <name evidence="1" type="ORF">JQN84_13995</name>
</gene>
<keyword evidence="2" id="KW-1185">Reference proteome</keyword>
<name>A0ABS2JCT1_9ACTN</name>
<reference evidence="1 2" key="1">
    <citation type="submission" date="2021-02" db="EMBL/GenBank/DDBJ databases">
        <authorList>
            <person name="Lee D.-H."/>
        </authorList>
    </citation>
    <scope>NUCLEOTIDE SEQUENCE [LARGE SCALE GENOMIC DNA]</scope>
    <source>
        <strain evidence="1 2">MMS20-R2-29</strain>
    </source>
</reference>
<dbReference type="RefSeq" id="WP_204958767.1">
    <property type="nucleotide sequence ID" value="NZ_JAFEUO010000003.1"/>
</dbReference>
<sequence>MSRGLTVQDVITLLLGLAVLVLAVAVWRLTDSGQADVGEVTQELPAADEVGEVVDEVWLDFYTTAPRSRWRRWRHPDRRELR</sequence>
<evidence type="ECO:0000313" key="2">
    <source>
        <dbReference type="Proteomes" id="UP000809587"/>
    </source>
</evidence>
<organism evidence="1 2">
    <name type="scientific">Micromonospora humidisoli</name>
    <dbReference type="NCBI Taxonomy" id="2807622"/>
    <lineage>
        <taxon>Bacteria</taxon>
        <taxon>Bacillati</taxon>
        <taxon>Actinomycetota</taxon>
        <taxon>Actinomycetes</taxon>
        <taxon>Micromonosporales</taxon>
        <taxon>Micromonosporaceae</taxon>
        <taxon>Micromonospora</taxon>
    </lineage>
</organism>
<dbReference type="Proteomes" id="UP000809587">
    <property type="component" value="Unassembled WGS sequence"/>
</dbReference>
<evidence type="ECO:0000313" key="1">
    <source>
        <dbReference type="EMBL" id="MBM7083629.1"/>
    </source>
</evidence>